<reference evidence="1" key="1">
    <citation type="submission" date="2023-08" db="EMBL/GenBank/DDBJ databases">
        <title>A de novo genome assembly of Solanum verrucosum Schlechtendal, a Mexican diploid species geographically isolated from the other diploid A-genome species in potato relatives.</title>
        <authorList>
            <person name="Hosaka K."/>
        </authorList>
    </citation>
    <scope>NUCLEOTIDE SEQUENCE</scope>
    <source>
        <tissue evidence="1">Young leaves</tissue>
    </source>
</reference>
<protein>
    <submittedName>
        <fullName evidence="1">Uncharacterized protein</fullName>
    </submittedName>
</protein>
<dbReference type="AlphaFoldDB" id="A0AAF0UQQ9"/>
<proteinExistence type="predicted"/>
<dbReference type="Proteomes" id="UP001234989">
    <property type="component" value="Chromosome 10"/>
</dbReference>
<sequence>MALFEMLYGKRCRTLISWFDAVKMDSLDSNLLRDAMEHVRLIKGRLLIAQS</sequence>
<evidence type="ECO:0000313" key="2">
    <source>
        <dbReference type="Proteomes" id="UP001234989"/>
    </source>
</evidence>
<organism evidence="1 2">
    <name type="scientific">Solanum verrucosum</name>
    <dbReference type="NCBI Taxonomy" id="315347"/>
    <lineage>
        <taxon>Eukaryota</taxon>
        <taxon>Viridiplantae</taxon>
        <taxon>Streptophyta</taxon>
        <taxon>Embryophyta</taxon>
        <taxon>Tracheophyta</taxon>
        <taxon>Spermatophyta</taxon>
        <taxon>Magnoliopsida</taxon>
        <taxon>eudicotyledons</taxon>
        <taxon>Gunneridae</taxon>
        <taxon>Pentapetalae</taxon>
        <taxon>asterids</taxon>
        <taxon>lamiids</taxon>
        <taxon>Solanales</taxon>
        <taxon>Solanaceae</taxon>
        <taxon>Solanoideae</taxon>
        <taxon>Solaneae</taxon>
        <taxon>Solanum</taxon>
    </lineage>
</organism>
<keyword evidence="2" id="KW-1185">Reference proteome</keyword>
<name>A0AAF0UQQ9_SOLVR</name>
<accession>A0AAF0UQQ9</accession>
<gene>
    <name evidence="1" type="ORF">MTR67_042869</name>
</gene>
<dbReference type="EMBL" id="CP133621">
    <property type="protein sequence ID" value="WMV49484.1"/>
    <property type="molecule type" value="Genomic_DNA"/>
</dbReference>
<evidence type="ECO:0000313" key="1">
    <source>
        <dbReference type="EMBL" id="WMV49484.1"/>
    </source>
</evidence>